<feature type="domain" description="HAMP" evidence="10">
    <location>
        <begin position="345"/>
        <end position="396"/>
    </location>
</feature>
<dbReference type="KEGG" id="seme:MIZ01_2677"/>
<dbReference type="CDD" id="cd11386">
    <property type="entry name" value="MCP_signal"/>
    <property type="match status" value="1"/>
</dbReference>
<dbReference type="GO" id="GO:0016020">
    <property type="term" value="C:membrane"/>
    <property type="evidence" value="ECO:0007669"/>
    <property type="project" value="UniProtKB-SubCell"/>
</dbReference>
<evidence type="ECO:0000256" key="8">
    <source>
        <dbReference type="SAM" id="Phobius"/>
    </source>
</evidence>
<dbReference type="GO" id="GO:0007165">
    <property type="term" value="P:signal transduction"/>
    <property type="evidence" value="ECO:0007669"/>
    <property type="project" value="UniProtKB-KW"/>
</dbReference>
<protein>
    <recommendedName>
        <fullName evidence="13">Chemotaxis protein</fullName>
    </recommendedName>
</protein>
<dbReference type="PROSITE" id="PS50885">
    <property type="entry name" value="HAMP"/>
    <property type="match status" value="1"/>
</dbReference>
<proteinExistence type="inferred from homology"/>
<evidence type="ECO:0000256" key="4">
    <source>
        <dbReference type="ARBA" id="ARBA00023136"/>
    </source>
</evidence>
<evidence type="ECO:0000313" key="11">
    <source>
        <dbReference type="EMBL" id="BCK88871.1"/>
    </source>
</evidence>
<dbReference type="Proteomes" id="UP001320326">
    <property type="component" value="Chromosome"/>
</dbReference>
<dbReference type="GO" id="GO:0004888">
    <property type="term" value="F:transmembrane signaling receptor activity"/>
    <property type="evidence" value="ECO:0007669"/>
    <property type="project" value="InterPro"/>
</dbReference>
<comment type="subcellular location">
    <subcellularLocation>
        <location evidence="1">Membrane</location>
        <topology evidence="1">Multi-pass membrane protein</topology>
    </subcellularLocation>
</comment>
<keyword evidence="4 8" id="KW-0472">Membrane</keyword>
<accession>A0AAN1XCC3</accession>
<evidence type="ECO:0000256" key="5">
    <source>
        <dbReference type="ARBA" id="ARBA00023224"/>
    </source>
</evidence>
<dbReference type="RefSeq" id="WP_237247379.1">
    <property type="nucleotide sequence ID" value="NZ_AP023423.1"/>
</dbReference>
<reference evidence="11 12" key="1">
    <citation type="journal article" date="2022" name="Int. J. Syst. Evol. Microbiol.">
        <title>&lt;i&gt;Sideroxyarcus emersonii&lt;/i&gt; gen. nov. sp. nov., a neutrophilic, microaerobic iron- and thiosulfate-oxidizing bacterium isolated from iron-rich wetland sediment.</title>
        <authorList>
            <person name="Kato S."/>
            <person name="Itoh T."/>
            <person name="Iino T."/>
            <person name="Ohkuma M."/>
        </authorList>
    </citation>
    <scope>NUCLEOTIDE SEQUENCE [LARGE SCALE GENOMIC DNA]</scope>
    <source>
        <strain evidence="11 12">MIZ01</strain>
    </source>
</reference>
<dbReference type="FunFam" id="1.10.287.950:FF:000001">
    <property type="entry name" value="Methyl-accepting chemotaxis sensory transducer"/>
    <property type="match status" value="1"/>
</dbReference>
<dbReference type="Pfam" id="PF00015">
    <property type="entry name" value="MCPsignal"/>
    <property type="match status" value="1"/>
</dbReference>
<evidence type="ECO:0000259" key="10">
    <source>
        <dbReference type="PROSITE" id="PS50885"/>
    </source>
</evidence>
<dbReference type="AlphaFoldDB" id="A0AAN1XCC3"/>
<evidence type="ECO:0000256" key="6">
    <source>
        <dbReference type="ARBA" id="ARBA00029447"/>
    </source>
</evidence>
<dbReference type="Gene3D" id="1.10.287.950">
    <property type="entry name" value="Methyl-accepting chemotaxis protein"/>
    <property type="match status" value="1"/>
</dbReference>
<keyword evidence="3 8" id="KW-1133">Transmembrane helix</keyword>
<dbReference type="InterPro" id="IPR003660">
    <property type="entry name" value="HAMP_dom"/>
</dbReference>
<evidence type="ECO:0000313" key="12">
    <source>
        <dbReference type="Proteomes" id="UP001320326"/>
    </source>
</evidence>
<dbReference type="PRINTS" id="PR00260">
    <property type="entry name" value="CHEMTRNSDUCR"/>
</dbReference>
<evidence type="ECO:0000256" key="3">
    <source>
        <dbReference type="ARBA" id="ARBA00022989"/>
    </source>
</evidence>
<evidence type="ECO:0008006" key="13">
    <source>
        <dbReference type="Google" id="ProtNLM"/>
    </source>
</evidence>
<organism evidence="11 12">
    <name type="scientific">Sideroxyarcus emersonii</name>
    <dbReference type="NCBI Taxonomy" id="2764705"/>
    <lineage>
        <taxon>Bacteria</taxon>
        <taxon>Pseudomonadati</taxon>
        <taxon>Pseudomonadota</taxon>
        <taxon>Betaproteobacteria</taxon>
        <taxon>Nitrosomonadales</taxon>
        <taxon>Gallionellaceae</taxon>
        <taxon>Sideroxyarcus</taxon>
    </lineage>
</organism>
<evidence type="ECO:0000256" key="2">
    <source>
        <dbReference type="ARBA" id="ARBA00022692"/>
    </source>
</evidence>
<feature type="transmembrane region" description="Helical" evidence="8">
    <location>
        <begin position="306"/>
        <end position="326"/>
    </location>
</feature>
<gene>
    <name evidence="11" type="ORF">MIZ01_2677</name>
</gene>
<keyword evidence="5 7" id="KW-0807">Transducer</keyword>
<evidence type="ECO:0000259" key="9">
    <source>
        <dbReference type="PROSITE" id="PS50111"/>
    </source>
</evidence>
<dbReference type="InterPro" id="IPR004090">
    <property type="entry name" value="Chemotax_Me-accpt_rcpt"/>
</dbReference>
<keyword evidence="12" id="KW-1185">Reference proteome</keyword>
<evidence type="ECO:0000256" key="1">
    <source>
        <dbReference type="ARBA" id="ARBA00004141"/>
    </source>
</evidence>
<dbReference type="Pfam" id="PF13675">
    <property type="entry name" value="PilJ"/>
    <property type="match status" value="1"/>
</dbReference>
<dbReference type="PANTHER" id="PTHR32089:SF119">
    <property type="entry name" value="METHYL-ACCEPTING CHEMOTAXIS PROTEIN CTPL"/>
    <property type="match status" value="1"/>
</dbReference>
<name>A0AAN1XCC3_9PROT</name>
<feature type="domain" description="Methyl-accepting transducer" evidence="9">
    <location>
        <begin position="401"/>
        <end position="637"/>
    </location>
</feature>
<dbReference type="SMART" id="SM00283">
    <property type="entry name" value="MA"/>
    <property type="match status" value="1"/>
</dbReference>
<dbReference type="GO" id="GO:0006935">
    <property type="term" value="P:chemotaxis"/>
    <property type="evidence" value="ECO:0007669"/>
    <property type="project" value="InterPro"/>
</dbReference>
<comment type="similarity">
    <text evidence="6">Belongs to the methyl-accepting chemotaxis (MCP) protein family.</text>
</comment>
<feature type="transmembrane region" description="Helical" evidence="8">
    <location>
        <begin position="45"/>
        <end position="65"/>
    </location>
</feature>
<dbReference type="PANTHER" id="PTHR32089">
    <property type="entry name" value="METHYL-ACCEPTING CHEMOTAXIS PROTEIN MCPB"/>
    <property type="match status" value="1"/>
</dbReference>
<dbReference type="PROSITE" id="PS50111">
    <property type="entry name" value="CHEMOTAXIS_TRANSDUC_2"/>
    <property type="match status" value="1"/>
</dbReference>
<keyword evidence="2 8" id="KW-0812">Transmembrane</keyword>
<dbReference type="EMBL" id="AP023423">
    <property type="protein sequence ID" value="BCK88871.1"/>
    <property type="molecule type" value="Genomic_DNA"/>
</dbReference>
<dbReference type="InterPro" id="IPR029095">
    <property type="entry name" value="NarX-like_N"/>
</dbReference>
<dbReference type="InterPro" id="IPR004089">
    <property type="entry name" value="MCPsignal_dom"/>
</dbReference>
<sequence length="673" mass="72943">MAFKLPFKWSRKPQQSFAKKGEIAPAEVKTIRIPWFSKQSFDRQLRVLGGLLLFFLFTAATFTYIDSRDSSYSSHYVAQSSKLLMLSQRLAKAAAASFSGDSTAFDELSDSRAEFSAILETLDKGSANFPPTEGPAREPLNQLLAHWTHMSSLMDDLEKGRPLLVTLQRGAAGQRDMLNLANQVAERATPAYAQKADRLNRLIEQITSAVQLVLTSASTEDLPGLEPKITEAQALLNDMPQNDATVMLLKDDFEGYQSVVGFIAANARDVLTSRLAGQRVQEEGDQLLSAAQNLVNNYEGSTAGRFTSFVVFFSGGMLLLLLLLLSKIYLDESKRRENEAGQTNRNNQQAILRLMNELSDLADGDLTIRATVSEDITGAIADSVNYTTDELRKLVSRVTSASQQVARATGEAGNVTKELLVATQKQATEIRSAGGAVELMAKSIQEVDSSAAQSSEVARRTLEVTEQGTRAVQNSVSSMDSIREQIQDTSKRIKRLGESSQEIGEIVDLISDITEQTNVLALNAAIQAASAGEAGRGFAVVAEEVQRLAERSAEATKQIGMLVKTIQTDTHDAVVAMEKSTQGVVDGARLSDAAGQALHEIEKSTRELTDLVNSISVSTQVQTDMAGEVAGIMRDILKITEQTSQSTQRTNASVSQLEALASELNSSVSGFKL</sequence>
<dbReference type="SUPFAM" id="SSF58104">
    <property type="entry name" value="Methyl-accepting chemotaxis protein (MCP) signaling domain"/>
    <property type="match status" value="1"/>
</dbReference>
<evidence type="ECO:0000256" key="7">
    <source>
        <dbReference type="PROSITE-ProRule" id="PRU00284"/>
    </source>
</evidence>